<dbReference type="SUPFAM" id="SSF54928">
    <property type="entry name" value="RNA-binding domain, RBD"/>
    <property type="match status" value="2"/>
</dbReference>
<dbReference type="InterPro" id="IPR000504">
    <property type="entry name" value="RRM_dom"/>
</dbReference>
<comment type="subcellular location">
    <subcellularLocation>
        <location evidence="1">Plastid</location>
        <location evidence="1">Chloroplast</location>
    </subcellularLocation>
</comment>
<organism evidence="11 12">
    <name type="scientific">Oldenlandia corymbosa var. corymbosa</name>
    <dbReference type="NCBI Taxonomy" id="529605"/>
    <lineage>
        <taxon>Eukaryota</taxon>
        <taxon>Viridiplantae</taxon>
        <taxon>Streptophyta</taxon>
        <taxon>Embryophyta</taxon>
        <taxon>Tracheophyta</taxon>
        <taxon>Spermatophyta</taxon>
        <taxon>Magnoliopsida</taxon>
        <taxon>eudicotyledons</taxon>
        <taxon>Gunneridae</taxon>
        <taxon>Pentapetalae</taxon>
        <taxon>asterids</taxon>
        <taxon>lamiids</taxon>
        <taxon>Gentianales</taxon>
        <taxon>Rubiaceae</taxon>
        <taxon>Rubioideae</taxon>
        <taxon>Spermacoceae</taxon>
        <taxon>Hedyotis-Oldenlandia complex</taxon>
        <taxon>Oldenlandia</taxon>
    </lineage>
</organism>
<dbReference type="CDD" id="cd21608">
    <property type="entry name" value="RRM2_NsCP33_like"/>
    <property type="match status" value="1"/>
</dbReference>
<sequence length="323" mass="35303">MSASPLSVGFAKATGVATPSLNPSSSSIENSSIATSIQFPFKATKPINFSQFNLHSDLVKSAPFTLLSRSLLIRASAAFDGFDAVNITELLDKESGSEDEEQLEEDEEEELEEEEEEEEEGKENYRASAFQSAEARRLYVGNLPFSMTSSQLADIFSECGRVASVEIVYDRVTDRSRGFAFVTMGSYDDAKEAIRLFDGSQVGGRTVKINFPEVPRGGEREVMEPKIKSSYQAFVDSPHKLYAGNLSWGLTSQGLKEVFQDQPGFLSAKVVYDRGTGRSRGFGFITFASAEDADSALDAMNGVELEGRPLRLNLALQRSSPST</sequence>
<dbReference type="InterPro" id="IPR050502">
    <property type="entry name" value="Euk_RNA-bind_prot"/>
</dbReference>
<evidence type="ECO:0000256" key="5">
    <source>
        <dbReference type="ARBA" id="ARBA00022737"/>
    </source>
</evidence>
<keyword evidence="2" id="KW-0150">Chloroplast</keyword>
<gene>
    <name evidence="11" type="ORF">OLC1_LOCUS8025</name>
</gene>
<dbReference type="EMBL" id="OX459120">
    <property type="protein sequence ID" value="CAI9097580.1"/>
    <property type="molecule type" value="Genomic_DNA"/>
</dbReference>
<evidence type="ECO:0000256" key="2">
    <source>
        <dbReference type="ARBA" id="ARBA00022528"/>
    </source>
</evidence>
<dbReference type="Proteomes" id="UP001161247">
    <property type="component" value="Chromosome 3"/>
</dbReference>
<keyword evidence="12" id="KW-1185">Reference proteome</keyword>
<keyword evidence="5" id="KW-0677">Repeat</keyword>
<dbReference type="PROSITE" id="PS50102">
    <property type="entry name" value="RRM"/>
    <property type="match status" value="2"/>
</dbReference>
<dbReference type="PANTHER" id="PTHR48025:SF11">
    <property type="entry name" value="RNA-BINDING PROTEIN CP33, CHLOROPLASTIC"/>
    <property type="match status" value="1"/>
</dbReference>
<reference evidence="11" key="1">
    <citation type="submission" date="2023-03" db="EMBL/GenBank/DDBJ databases">
        <authorList>
            <person name="Julca I."/>
        </authorList>
    </citation>
    <scope>NUCLEOTIDE SEQUENCE</scope>
</reference>
<dbReference type="GO" id="GO:0009535">
    <property type="term" value="C:chloroplast thylakoid membrane"/>
    <property type="evidence" value="ECO:0007669"/>
    <property type="project" value="TreeGrafter"/>
</dbReference>
<feature type="domain" description="RRM" evidence="10">
    <location>
        <begin position="136"/>
        <end position="214"/>
    </location>
</feature>
<accession>A0AAV1CQE9</accession>
<dbReference type="CDD" id="cd21609">
    <property type="entry name" value="RRM1_PSRP2_like"/>
    <property type="match status" value="1"/>
</dbReference>
<dbReference type="InterPro" id="IPR048289">
    <property type="entry name" value="RRM2_NsCP33-like"/>
</dbReference>
<evidence type="ECO:0000256" key="3">
    <source>
        <dbReference type="ARBA" id="ARBA00022640"/>
    </source>
</evidence>
<keyword evidence="7" id="KW-0687">Ribonucleoprotein</keyword>
<evidence type="ECO:0000256" key="7">
    <source>
        <dbReference type="ARBA" id="ARBA00023274"/>
    </source>
</evidence>
<dbReference type="GO" id="GO:0006397">
    <property type="term" value="P:mRNA processing"/>
    <property type="evidence" value="ECO:0007669"/>
    <property type="project" value="UniProtKB-KW"/>
</dbReference>
<evidence type="ECO:0000313" key="12">
    <source>
        <dbReference type="Proteomes" id="UP001161247"/>
    </source>
</evidence>
<protein>
    <submittedName>
        <fullName evidence="11">OLC1v1034047C2</fullName>
    </submittedName>
</protein>
<keyword evidence="6 8" id="KW-0694">RNA-binding</keyword>
<evidence type="ECO:0000256" key="9">
    <source>
        <dbReference type="SAM" id="MobiDB-lite"/>
    </source>
</evidence>
<dbReference type="GO" id="GO:1901259">
    <property type="term" value="P:chloroplast rRNA processing"/>
    <property type="evidence" value="ECO:0007669"/>
    <property type="project" value="TreeGrafter"/>
</dbReference>
<evidence type="ECO:0000256" key="6">
    <source>
        <dbReference type="ARBA" id="ARBA00022884"/>
    </source>
</evidence>
<evidence type="ECO:0000256" key="1">
    <source>
        <dbReference type="ARBA" id="ARBA00004229"/>
    </source>
</evidence>
<evidence type="ECO:0000259" key="10">
    <source>
        <dbReference type="PROSITE" id="PS50102"/>
    </source>
</evidence>
<dbReference type="SMART" id="SM00360">
    <property type="entry name" value="RRM"/>
    <property type="match status" value="2"/>
</dbReference>
<dbReference type="Pfam" id="PF00076">
    <property type="entry name" value="RRM_1"/>
    <property type="match status" value="2"/>
</dbReference>
<dbReference type="Gene3D" id="3.30.70.330">
    <property type="match status" value="2"/>
</dbReference>
<dbReference type="InterPro" id="IPR012677">
    <property type="entry name" value="Nucleotide-bd_a/b_plait_sf"/>
</dbReference>
<keyword evidence="3" id="KW-0934">Plastid</keyword>
<proteinExistence type="predicted"/>
<dbReference type="PANTHER" id="PTHR48025">
    <property type="entry name" value="OS02G0815200 PROTEIN"/>
    <property type="match status" value="1"/>
</dbReference>
<dbReference type="GO" id="GO:1990904">
    <property type="term" value="C:ribonucleoprotein complex"/>
    <property type="evidence" value="ECO:0007669"/>
    <property type="project" value="UniProtKB-KW"/>
</dbReference>
<evidence type="ECO:0000256" key="4">
    <source>
        <dbReference type="ARBA" id="ARBA00022664"/>
    </source>
</evidence>
<dbReference type="InterPro" id="IPR035979">
    <property type="entry name" value="RBD_domain_sf"/>
</dbReference>
<evidence type="ECO:0000313" key="11">
    <source>
        <dbReference type="EMBL" id="CAI9097580.1"/>
    </source>
</evidence>
<feature type="region of interest" description="Disordered" evidence="9">
    <location>
        <begin position="91"/>
        <end position="127"/>
    </location>
</feature>
<keyword evidence="4" id="KW-0507">mRNA processing</keyword>
<feature type="domain" description="RRM" evidence="10">
    <location>
        <begin position="239"/>
        <end position="317"/>
    </location>
</feature>
<evidence type="ECO:0000256" key="8">
    <source>
        <dbReference type="PROSITE-ProRule" id="PRU00176"/>
    </source>
</evidence>
<feature type="compositionally biased region" description="Acidic residues" evidence="9">
    <location>
        <begin position="97"/>
        <end position="121"/>
    </location>
</feature>
<dbReference type="GO" id="GO:0003729">
    <property type="term" value="F:mRNA binding"/>
    <property type="evidence" value="ECO:0007669"/>
    <property type="project" value="TreeGrafter"/>
</dbReference>
<dbReference type="AlphaFoldDB" id="A0AAV1CQE9"/>
<name>A0AAV1CQE9_OLDCO</name>